<dbReference type="EC" id="2.7.13.3" evidence="8"/>
<reference evidence="9 11" key="2">
    <citation type="submission" date="2016-08" db="EMBL/GenBank/DDBJ databases">
        <authorList>
            <person name="Seilhamer J.J."/>
        </authorList>
    </citation>
    <scope>NUCLEOTIDE SEQUENCE [LARGE SCALE GENOMIC DNA]</scope>
    <source>
        <strain evidence="9 11">NML150140-1</strain>
    </source>
</reference>
<evidence type="ECO:0000313" key="8">
    <source>
        <dbReference type="EMBL" id="ODM08723.1"/>
    </source>
</evidence>
<dbReference type="EMBL" id="MCGH01000001">
    <property type="protein sequence ID" value="ODM08723.1"/>
    <property type="molecule type" value="Genomic_DNA"/>
</dbReference>
<dbReference type="Proteomes" id="UP000094067">
    <property type="component" value="Unassembled WGS sequence"/>
</dbReference>
<dbReference type="Pfam" id="PF00672">
    <property type="entry name" value="HAMP"/>
    <property type="match status" value="1"/>
</dbReference>
<evidence type="ECO:0000256" key="3">
    <source>
        <dbReference type="ARBA" id="ARBA00022692"/>
    </source>
</evidence>
<keyword evidence="3 6" id="KW-0812">Transmembrane</keyword>
<dbReference type="AlphaFoldDB" id="A0A1E3AJ45"/>
<feature type="transmembrane region" description="Helical" evidence="6">
    <location>
        <begin position="298"/>
        <end position="320"/>
    </location>
</feature>
<dbReference type="RefSeq" id="WP_069151038.1">
    <property type="nucleotide sequence ID" value="NZ_DAWDRA010000212.1"/>
</dbReference>
<keyword evidence="8" id="KW-0418">Kinase</keyword>
<organism evidence="8 10">
    <name type="scientific">Eisenbergiella tayi</name>
    <dbReference type="NCBI Taxonomy" id="1432052"/>
    <lineage>
        <taxon>Bacteria</taxon>
        <taxon>Bacillati</taxon>
        <taxon>Bacillota</taxon>
        <taxon>Clostridia</taxon>
        <taxon>Lachnospirales</taxon>
        <taxon>Lachnospiraceae</taxon>
        <taxon>Eisenbergiella</taxon>
    </lineage>
</organism>
<dbReference type="CDD" id="cd06225">
    <property type="entry name" value="HAMP"/>
    <property type="match status" value="1"/>
</dbReference>
<keyword evidence="4 6" id="KW-1133">Transmembrane helix</keyword>
<evidence type="ECO:0000256" key="4">
    <source>
        <dbReference type="ARBA" id="ARBA00022989"/>
    </source>
</evidence>
<dbReference type="Pfam" id="PF02743">
    <property type="entry name" value="dCache_1"/>
    <property type="match status" value="1"/>
</dbReference>
<comment type="subcellular location">
    <subcellularLocation>
        <location evidence="1">Cell membrane</location>
        <topology evidence="1">Multi-pass membrane protein</topology>
    </subcellularLocation>
</comment>
<name>A0A1E3AJ45_9FIRM</name>
<evidence type="ECO:0000259" key="7">
    <source>
        <dbReference type="PROSITE" id="PS50885"/>
    </source>
</evidence>
<dbReference type="Proteomes" id="UP000094271">
    <property type="component" value="Unassembled WGS sequence"/>
</dbReference>
<feature type="transmembrane region" description="Helical" evidence="6">
    <location>
        <begin position="20"/>
        <end position="40"/>
    </location>
</feature>
<reference evidence="8 10" key="1">
    <citation type="submission" date="2016-07" db="EMBL/GenBank/DDBJ databases">
        <title>Characterization of isolates of Eisenbergiella tayi derived from blood cultures, using whole genome sequencing.</title>
        <authorList>
            <person name="Burdz T."/>
            <person name="Wiebe D."/>
            <person name="Huynh C."/>
            <person name="Bernard K."/>
        </authorList>
    </citation>
    <scope>NUCLEOTIDE SEQUENCE [LARGE SCALE GENOMIC DNA]</scope>
    <source>
        <strain evidence="8 10">NML 110608</strain>
    </source>
</reference>
<keyword evidence="8" id="KW-0808">Transferase</keyword>
<dbReference type="EMBL" id="MEHA01000037">
    <property type="protein sequence ID" value="ODR42676.1"/>
    <property type="molecule type" value="Genomic_DNA"/>
</dbReference>
<dbReference type="GO" id="GO:0005886">
    <property type="term" value="C:plasma membrane"/>
    <property type="evidence" value="ECO:0007669"/>
    <property type="project" value="UniProtKB-SubCell"/>
</dbReference>
<evidence type="ECO:0000313" key="9">
    <source>
        <dbReference type="EMBL" id="ODR42676.1"/>
    </source>
</evidence>
<dbReference type="InterPro" id="IPR010559">
    <property type="entry name" value="Sig_transdc_His_kin_internal"/>
</dbReference>
<evidence type="ECO:0000313" key="10">
    <source>
        <dbReference type="Proteomes" id="UP000094067"/>
    </source>
</evidence>
<dbReference type="PANTHER" id="PTHR34220">
    <property type="entry name" value="SENSOR HISTIDINE KINASE YPDA"/>
    <property type="match status" value="1"/>
</dbReference>
<dbReference type="InterPro" id="IPR003660">
    <property type="entry name" value="HAMP_dom"/>
</dbReference>
<dbReference type="GO" id="GO:0000155">
    <property type="term" value="F:phosphorelay sensor kinase activity"/>
    <property type="evidence" value="ECO:0007669"/>
    <property type="project" value="InterPro"/>
</dbReference>
<comment type="caution">
    <text evidence="8">The sequence shown here is derived from an EMBL/GenBank/DDBJ whole genome shotgun (WGS) entry which is preliminary data.</text>
</comment>
<dbReference type="SMART" id="SM00304">
    <property type="entry name" value="HAMP"/>
    <property type="match status" value="1"/>
</dbReference>
<dbReference type="SUPFAM" id="SSF158472">
    <property type="entry name" value="HAMP domain-like"/>
    <property type="match status" value="1"/>
</dbReference>
<feature type="domain" description="HAMP" evidence="7">
    <location>
        <begin position="322"/>
        <end position="374"/>
    </location>
</feature>
<keyword evidence="2" id="KW-1003">Cell membrane</keyword>
<sequence>MKGIRKFCAKFFSSIKYEVFLGIALINLVVLLLFFAAASYSTHRFFISDRTESARILNAQEALLIENLIRDVDKHIMNLYFSDDVRIVLRDRSTGSAEYIDSYYSVKTRLAGIIDLYPEIYGIYMFDLDGKHLYSLQRQPVQHFIKNQDGGWFREALDRNGAVHIQGRHESMAESGKEVITISRKVVDFKTYKGIGVVTVEVDIDELSSHLMNGNFEESAVMMVMDQDNRIYSNNESLCQGILADTEFTDKLNSNQNYFWYKNQGKNYYVVWRESEITQWKIVTCIPREDMLDLSARLIRIFIFSALVAVILSIFISYLYSARSTKRITNIVEQLNRFSEGDRGIIIQVNEKNEIGFLQSYLNVMIQKINAYIQTEYEEKILRKDMEIRLLYSQINPHFLYNTLGMIINEAEKEGAENTTELIELLSGMFRYNLQKEQYLVPLKKEIEYIQSYLLLLKKRYGEGFAAIFELDHTLDEYPVPHIFLQPLIENCIVHGSCAGQEKLDIIIRTLQTETEKLIIIKNTGHILNREQVKELNDMVQREFEVGKQERVKTLQNINFRLKTACSGQCGLNFEFDENYVVLKIRIG</sequence>
<gene>
    <name evidence="8" type="primary">yehU_3</name>
    <name evidence="9" type="ORF">BEI59_31275</name>
    <name evidence="8" type="ORF">BEI61_00352</name>
</gene>
<dbReference type="Gene3D" id="6.10.340.10">
    <property type="match status" value="1"/>
</dbReference>
<dbReference type="Gene3D" id="3.30.450.20">
    <property type="entry name" value="PAS domain"/>
    <property type="match status" value="2"/>
</dbReference>
<evidence type="ECO:0000256" key="6">
    <source>
        <dbReference type="SAM" id="Phobius"/>
    </source>
</evidence>
<protein>
    <submittedName>
        <fullName evidence="8">Sensor histidine kinase YehU</fullName>
        <ecNumber evidence="8">2.7.13.3</ecNumber>
    </submittedName>
</protein>
<evidence type="ECO:0000256" key="1">
    <source>
        <dbReference type="ARBA" id="ARBA00004651"/>
    </source>
</evidence>
<accession>A0A1E3AJ45</accession>
<proteinExistence type="predicted"/>
<dbReference type="PANTHER" id="PTHR34220:SF7">
    <property type="entry name" value="SENSOR HISTIDINE KINASE YPDA"/>
    <property type="match status" value="1"/>
</dbReference>
<dbReference type="OrthoDB" id="9809348at2"/>
<dbReference type="PROSITE" id="PS50885">
    <property type="entry name" value="HAMP"/>
    <property type="match status" value="1"/>
</dbReference>
<keyword evidence="5 6" id="KW-0472">Membrane</keyword>
<evidence type="ECO:0000313" key="11">
    <source>
        <dbReference type="Proteomes" id="UP000094271"/>
    </source>
</evidence>
<dbReference type="InterPro" id="IPR033479">
    <property type="entry name" value="dCache_1"/>
</dbReference>
<dbReference type="Pfam" id="PF06580">
    <property type="entry name" value="His_kinase"/>
    <property type="match status" value="1"/>
</dbReference>
<dbReference type="InterPro" id="IPR050640">
    <property type="entry name" value="Bact_2-comp_sensor_kinase"/>
</dbReference>
<evidence type="ECO:0000256" key="5">
    <source>
        <dbReference type="ARBA" id="ARBA00023136"/>
    </source>
</evidence>
<evidence type="ECO:0000256" key="2">
    <source>
        <dbReference type="ARBA" id="ARBA00022475"/>
    </source>
</evidence>